<dbReference type="Proteomes" id="UP001205185">
    <property type="component" value="Unassembled WGS sequence"/>
</dbReference>
<dbReference type="EMBL" id="JAMTCO010000002">
    <property type="protein sequence ID" value="MCP2268074.1"/>
    <property type="molecule type" value="Genomic_DNA"/>
</dbReference>
<dbReference type="Pfam" id="PF00908">
    <property type="entry name" value="dTDP_sugar_isom"/>
    <property type="match status" value="1"/>
</dbReference>
<dbReference type="PANTHER" id="PTHR21047:SF2">
    <property type="entry name" value="THYMIDINE DIPHOSPHO-4-KETO-RHAMNOSE 3,5-EPIMERASE"/>
    <property type="match status" value="1"/>
</dbReference>
<sequence>MLSRGLRVEGAVEFGTEQVGDRRGVTVSTYREDVFTAAVGHPLFPVAQAATTRSRKGVVRGIHYQPPTAKYVYCVRGKSLDIVVDTRVGSPTFGRWDSVMLDDRHFRALYLPAGVGHLSIALAGETTLTRLTSTPYDDDTAAALSPLDAGLDLPIPRGLTLVLAERDQSAPTLAQALAAGLLPDYASCRADDLTSS</sequence>
<evidence type="ECO:0000256" key="1">
    <source>
        <dbReference type="ARBA" id="ARBA00010154"/>
    </source>
</evidence>
<reference evidence="2 3" key="1">
    <citation type="submission" date="2022-06" db="EMBL/GenBank/DDBJ databases">
        <title>Genomic Encyclopedia of Archaeal and Bacterial Type Strains, Phase II (KMG-II): from individual species to whole genera.</title>
        <authorList>
            <person name="Goeker M."/>
        </authorList>
    </citation>
    <scope>NUCLEOTIDE SEQUENCE [LARGE SCALE GENOMIC DNA]</scope>
    <source>
        <strain evidence="2 3">DSM 44255</strain>
    </source>
</reference>
<evidence type="ECO:0000313" key="3">
    <source>
        <dbReference type="Proteomes" id="UP001205185"/>
    </source>
</evidence>
<dbReference type="SUPFAM" id="SSF51182">
    <property type="entry name" value="RmlC-like cupins"/>
    <property type="match status" value="1"/>
</dbReference>
<accession>A0ABT1I629</accession>
<dbReference type="Gene3D" id="2.60.120.10">
    <property type="entry name" value="Jelly Rolls"/>
    <property type="match status" value="1"/>
</dbReference>
<comment type="similarity">
    <text evidence="1">Belongs to the dTDP-4-dehydrorhamnose 3,5-epimerase family.</text>
</comment>
<protein>
    <submittedName>
        <fullName evidence="2">Epimerase EvaD</fullName>
    </submittedName>
</protein>
<dbReference type="PANTHER" id="PTHR21047">
    <property type="entry name" value="DTDP-6-DEOXY-D-GLUCOSE-3,5 EPIMERASE"/>
    <property type="match status" value="1"/>
</dbReference>
<gene>
    <name evidence="2" type="ORF">LV75_000560</name>
</gene>
<evidence type="ECO:0000313" key="2">
    <source>
        <dbReference type="EMBL" id="MCP2268074.1"/>
    </source>
</evidence>
<keyword evidence="3" id="KW-1185">Reference proteome</keyword>
<dbReference type="InterPro" id="IPR011051">
    <property type="entry name" value="RmlC_Cupin_sf"/>
</dbReference>
<dbReference type="InterPro" id="IPR014710">
    <property type="entry name" value="RmlC-like_jellyroll"/>
</dbReference>
<comment type="caution">
    <text evidence="2">The sequence shown here is derived from an EMBL/GenBank/DDBJ whole genome shotgun (WGS) entry which is preliminary data.</text>
</comment>
<dbReference type="RefSeq" id="WP_253885025.1">
    <property type="nucleotide sequence ID" value="NZ_BAAAVB010000006.1"/>
</dbReference>
<organism evidence="2 3">
    <name type="scientific">Actinokineospora diospyrosa</name>
    <dbReference type="NCBI Taxonomy" id="103728"/>
    <lineage>
        <taxon>Bacteria</taxon>
        <taxon>Bacillati</taxon>
        <taxon>Actinomycetota</taxon>
        <taxon>Actinomycetes</taxon>
        <taxon>Pseudonocardiales</taxon>
        <taxon>Pseudonocardiaceae</taxon>
        <taxon>Actinokineospora</taxon>
    </lineage>
</organism>
<name>A0ABT1I629_9PSEU</name>
<proteinExistence type="inferred from homology"/>
<dbReference type="InterPro" id="IPR000888">
    <property type="entry name" value="RmlC-like"/>
</dbReference>